<dbReference type="PANTHER" id="PTHR22834:SF20">
    <property type="entry name" value="SH3 DOMAIN-CONTAINING PROTEIN"/>
    <property type="match status" value="1"/>
</dbReference>
<dbReference type="Gene3D" id="1.20.1270.60">
    <property type="entry name" value="Arfaptin homology (AH) domain/BAR domain"/>
    <property type="match status" value="1"/>
</dbReference>
<evidence type="ECO:0000256" key="2">
    <source>
        <dbReference type="SAM" id="MobiDB-lite"/>
    </source>
</evidence>
<feature type="compositionally biased region" description="Polar residues" evidence="2">
    <location>
        <begin position="978"/>
        <end position="996"/>
    </location>
</feature>
<feature type="region of interest" description="Disordered" evidence="2">
    <location>
        <begin position="1133"/>
        <end position="1176"/>
    </location>
</feature>
<feature type="compositionally biased region" description="Basic and acidic residues" evidence="2">
    <location>
        <begin position="941"/>
        <end position="956"/>
    </location>
</feature>
<feature type="compositionally biased region" description="Polar residues" evidence="2">
    <location>
        <begin position="536"/>
        <end position="547"/>
    </location>
</feature>
<dbReference type="EMBL" id="AZGY01000008">
    <property type="protein sequence ID" value="KZZ96025.1"/>
    <property type="molecule type" value="Genomic_DNA"/>
</dbReference>
<dbReference type="CDD" id="cd00160">
    <property type="entry name" value="RhoGEF"/>
    <property type="match status" value="1"/>
</dbReference>
<keyword evidence="5" id="KW-1185">Reference proteome</keyword>
<dbReference type="GO" id="GO:0005085">
    <property type="term" value="F:guanyl-nucleotide exchange factor activity"/>
    <property type="evidence" value="ECO:0007669"/>
    <property type="project" value="UniProtKB-KW"/>
</dbReference>
<evidence type="ECO:0000313" key="5">
    <source>
        <dbReference type="Proteomes" id="UP000078544"/>
    </source>
</evidence>
<feature type="region of interest" description="Disordered" evidence="2">
    <location>
        <begin position="274"/>
        <end position="333"/>
    </location>
</feature>
<feature type="compositionally biased region" description="Polar residues" evidence="2">
    <location>
        <begin position="241"/>
        <end position="250"/>
    </location>
</feature>
<feature type="domain" description="DH" evidence="3">
    <location>
        <begin position="1182"/>
        <end position="1399"/>
    </location>
</feature>
<feature type="compositionally biased region" description="Low complexity" evidence="2">
    <location>
        <begin position="1266"/>
        <end position="1279"/>
    </location>
</feature>
<feature type="region of interest" description="Disordered" evidence="2">
    <location>
        <begin position="594"/>
        <end position="661"/>
    </location>
</feature>
<feature type="region of interest" description="Disordered" evidence="2">
    <location>
        <begin position="72"/>
        <end position="258"/>
    </location>
</feature>
<feature type="region of interest" description="Disordered" evidence="2">
    <location>
        <begin position="686"/>
        <end position="719"/>
    </location>
</feature>
<sequence>MDPGPDAGQLRHDAVDSRPGTLNRQMLYTNLDHLSQIHRIVRLDAGQDSPQVPASSTLIVPAASLANHTLYDNDQDDQDERASPEAVRQASLPVSYSTATKHHLATTEDQHAPPLPIDPDDFYKNYQGPNGSSGPDVLPMAATSSPRPALRSNGDGSSPRHAAVPASRSVPRANLRSVSSPLDSRPLATSTSARMPSGKPSVKDLKRHFDQNATTKASPPPSRIVSGSRLVKSRAGASDLDSPQSASTPAGRSVENGTARGDVVMLSSLARGQSRVAANDKSSNNAQSFASRIGKPRHQVDAKQAHRHVAKGSPRDSPAQNCRQSPSPTARDSQFQGLLFGEVASSDRHDVSVLGHGIEGAYQRRTSDSTVLLSTTGQDTAGSMGTESPSPPLFYRGPASHPNAGPSVSTAEPYPRPRARSEDNGSSPSTRGARNRAAAASPQPSRLPVSSRKPTTPGGSTSPSPTRSNSPVTLRRQQPNRRQSRTSPGVARAETPTQKRLPLASGSNSSRLQAYIASPPAKSSPTLRSSRPRQPIASTSGHNMNESGKSRPDRAVDSTARRRKISIGPIDFEQRREHIRLAYTKTIRESEALEARHRAANARRKSHEEEIADSASARAATSTTTRSTAAVANARTTEGDVQTPATGSSAGSGTSQRLSSYDAAGLPQPISQRLDSSREPVKPLATTPLKIDVPSAAQSQTVVDNQDSPTLGLPGSFPDQSPVVLGDEPPMSAVSSASNVTEFDTEPQTDPPVKRPAPTDVPSAIVKLPSPERHPSHTDAEPQFCDEQAPVRPTETPPAKFDERTFARNHDGPLVMPDTYVNGTEQPDFDCLGIGSFQSPDSNTTLVPSARDVAASPIMDHTIVIPFPRMDSLYGDSDCQSEGQPLILETSEGPQDDDAVTDTCTEETDDGEGREMLHRDSDQDRPRSYRTSTCASSEADASDHLHYSNPGRHEQTDGPSPIKLSVPDVAYEDERFSRQSTWTDMSVGSPGQSGDSKSPAPQPHHESPKFGHVTIFSTQAGSSVKDAHHRRRQAHESESLRPSSGNFKSLHLPELDTGDGFSVPYPTAENEPEMEPRSRRRYIPSPSHEPPPVPPSATGSDLNSRTSSAYYDQSQYGSTLLNSRHGSNESMFRAATSQSADSGSLAATEQHVSTQTSNESHAKPAPVDQEELSDQERHRLVQRRNVLKELVDTEAVFVRDMNIVEEIYKGTAEACPRLDNKTIKLVFRNSDQIISFHTSFLSELKEAVGEVYVPKGAKSQKEEDPTLPSSTSPAAPSRPSDVRDRRTSIGPVFERNLERMKLTHEGFLRASDHAAKRLIQIQRDPTVQVWLTECNEVAKDLTAAWDLDSLLIKPMQRITKYPNLIGTLLQHTPVDHPDRASLMQAKDTLETAIIDINKSKKNFELVGQIVAGRKSKESDVKAGLARVLGMRGDKLQGNRQAEEPDFKKLIEKFGDDYLRLQVVLRDVEFYTRQVSAYVHEFLQYMSSIELVMRLQPGNYPELESKWIQFNISVRDLERVALEDHLSLIRKHVIEPFEHVIKAYGNPSLALKKRDKRRLDYERFEQLRRGGKSPDPRLKELVEQYEALNETLRKELPQLSAFTGKIGHICAGSFVNIQAKWFATWRDKMKAVLTNCPDMPSLQEVVATFQRDYPFADDQLASIGILREAADRRASESTSTSADDSSLRTRMRPLDVGSRSRGQSVNGDAAPILPAPDFGGRQSGSFTLSPSHSAPGFANGHVPSPHQYFYRDYYAGITSHHGIGSTPRSPDFAGSARSGPGAGLASTRPSTGRSHESGMLGQNADVGGQNRRSSSATYGSNHAPQDSQREQRFSNMFHSALPMSDGPDEGGSRRNSRASSRERRQSSDGYNVLWLAASLFEFNIVTTKHEAGYPYLTYHAGEIFDVIAEKGELWLAKNQDDPTEQVGWIWSKHFAKLADS</sequence>
<feature type="compositionally biased region" description="Polar residues" evidence="2">
    <location>
        <begin position="1722"/>
        <end position="1731"/>
    </location>
</feature>
<feature type="compositionally biased region" description="Polar residues" evidence="2">
    <location>
        <begin position="1133"/>
        <end position="1159"/>
    </location>
</feature>
<feature type="compositionally biased region" description="Basic and acidic residues" evidence="2">
    <location>
        <begin position="911"/>
        <end position="927"/>
    </location>
</feature>
<feature type="compositionally biased region" description="Low complexity" evidence="2">
    <location>
        <begin position="613"/>
        <end position="636"/>
    </location>
</feature>
<dbReference type="SUPFAM" id="SSF48065">
    <property type="entry name" value="DBL homology domain (DH-domain)"/>
    <property type="match status" value="1"/>
</dbReference>
<dbReference type="GO" id="GO:0005737">
    <property type="term" value="C:cytoplasm"/>
    <property type="evidence" value="ECO:0007669"/>
    <property type="project" value="InterPro"/>
</dbReference>
<protein>
    <submittedName>
        <fullName evidence="4">Dbl-domain containing protein</fullName>
    </submittedName>
</protein>
<evidence type="ECO:0000259" key="3">
    <source>
        <dbReference type="PROSITE" id="PS50010"/>
    </source>
</evidence>
<feature type="region of interest" description="Disordered" evidence="2">
    <location>
        <begin position="375"/>
        <end position="562"/>
    </location>
</feature>
<feature type="compositionally biased region" description="Polar residues" evidence="2">
    <location>
        <begin position="1097"/>
        <end position="1113"/>
    </location>
</feature>
<dbReference type="PROSITE" id="PS50010">
    <property type="entry name" value="DH_2"/>
    <property type="match status" value="1"/>
</dbReference>
<dbReference type="Proteomes" id="UP000078544">
    <property type="component" value="Unassembled WGS sequence"/>
</dbReference>
<dbReference type="InterPro" id="IPR000219">
    <property type="entry name" value="DH_dom"/>
</dbReference>
<dbReference type="Gene3D" id="1.20.900.10">
    <property type="entry name" value="Dbl homology (DH) domain"/>
    <property type="match status" value="1"/>
</dbReference>
<feature type="region of interest" description="Disordered" evidence="2">
    <location>
        <begin position="1256"/>
        <end position="1289"/>
    </location>
</feature>
<feature type="compositionally biased region" description="Polar residues" evidence="2">
    <location>
        <begin position="280"/>
        <end position="290"/>
    </location>
</feature>
<dbReference type="InterPro" id="IPR051492">
    <property type="entry name" value="Dynamin-Rho_GEF"/>
</dbReference>
<feature type="compositionally biased region" description="Basic and acidic residues" evidence="2">
    <location>
        <begin position="548"/>
        <end position="560"/>
    </location>
</feature>
<accession>A0A168C1E3</accession>
<evidence type="ECO:0000256" key="1">
    <source>
        <dbReference type="ARBA" id="ARBA00022658"/>
    </source>
</evidence>
<feature type="compositionally biased region" description="Low complexity" evidence="2">
    <location>
        <begin position="645"/>
        <end position="655"/>
    </location>
</feature>
<dbReference type="InterPro" id="IPR004148">
    <property type="entry name" value="BAR_dom"/>
</dbReference>
<feature type="compositionally biased region" description="Polar residues" evidence="2">
    <location>
        <begin position="1809"/>
        <end position="1825"/>
    </location>
</feature>
<dbReference type="Pfam" id="PF03114">
    <property type="entry name" value="BAR"/>
    <property type="match status" value="1"/>
</dbReference>
<feature type="compositionally biased region" description="Polar residues" evidence="2">
    <location>
        <begin position="375"/>
        <end position="388"/>
    </location>
</feature>
<feature type="region of interest" description="Disordered" evidence="2">
    <location>
        <begin position="1670"/>
        <end position="1731"/>
    </location>
</feature>
<organism evidence="4 5">
    <name type="scientific">Moelleriella libera RCEF 2490</name>
    <dbReference type="NCBI Taxonomy" id="1081109"/>
    <lineage>
        <taxon>Eukaryota</taxon>
        <taxon>Fungi</taxon>
        <taxon>Dikarya</taxon>
        <taxon>Ascomycota</taxon>
        <taxon>Pezizomycotina</taxon>
        <taxon>Sordariomycetes</taxon>
        <taxon>Hypocreomycetidae</taxon>
        <taxon>Hypocreales</taxon>
        <taxon>Clavicipitaceae</taxon>
        <taxon>Moelleriella</taxon>
    </lineage>
</organism>
<dbReference type="InterPro" id="IPR035899">
    <property type="entry name" value="DBL_dom_sf"/>
</dbReference>
<name>A0A168C1E3_9HYPO</name>
<feature type="compositionally biased region" description="Polar residues" evidence="2">
    <location>
        <begin position="696"/>
        <end position="709"/>
    </location>
</feature>
<dbReference type="STRING" id="1081109.A0A168C1E3"/>
<dbReference type="SMART" id="SM00325">
    <property type="entry name" value="RhoGEF"/>
    <property type="match status" value="1"/>
</dbReference>
<dbReference type="SUPFAM" id="SSF103657">
    <property type="entry name" value="BAR/IMD domain-like"/>
    <property type="match status" value="1"/>
</dbReference>
<dbReference type="PANTHER" id="PTHR22834">
    <property type="entry name" value="NUCLEAR FUSION PROTEIN FUS2"/>
    <property type="match status" value="1"/>
</dbReference>
<feature type="compositionally biased region" description="Basic and acidic residues" evidence="2">
    <location>
        <begin position="201"/>
        <end position="210"/>
    </location>
</feature>
<dbReference type="GO" id="GO:0032955">
    <property type="term" value="P:regulation of division septum assembly"/>
    <property type="evidence" value="ECO:0007669"/>
    <property type="project" value="TreeGrafter"/>
</dbReference>
<dbReference type="InterPro" id="IPR027267">
    <property type="entry name" value="AH/BAR_dom_sf"/>
</dbReference>
<feature type="region of interest" description="Disordered" evidence="2">
    <location>
        <begin position="1760"/>
        <end position="1863"/>
    </location>
</feature>
<feature type="region of interest" description="Disordered" evidence="2">
    <location>
        <begin position="740"/>
        <end position="799"/>
    </location>
</feature>
<proteinExistence type="predicted"/>
<gene>
    <name evidence="4" type="ORF">AAL_04321</name>
</gene>
<dbReference type="Pfam" id="PF00621">
    <property type="entry name" value="RhoGEF"/>
    <property type="match status" value="1"/>
</dbReference>
<feature type="region of interest" description="Disordered" evidence="2">
    <location>
        <begin position="888"/>
        <end position="1113"/>
    </location>
</feature>
<keyword evidence="1" id="KW-0344">Guanine-nucleotide releasing factor</keyword>
<dbReference type="CDD" id="cd07589">
    <property type="entry name" value="BAR_DNMBP"/>
    <property type="match status" value="1"/>
</dbReference>
<feature type="compositionally biased region" description="Polar residues" evidence="2">
    <location>
        <begin position="176"/>
        <end position="194"/>
    </location>
</feature>
<reference evidence="4 5" key="1">
    <citation type="journal article" date="2016" name="Genome Biol. Evol.">
        <title>Divergent and convergent evolution of fungal pathogenicity.</title>
        <authorList>
            <person name="Shang Y."/>
            <person name="Xiao G."/>
            <person name="Zheng P."/>
            <person name="Cen K."/>
            <person name="Zhan S."/>
            <person name="Wang C."/>
        </authorList>
    </citation>
    <scope>NUCLEOTIDE SEQUENCE [LARGE SCALE GENOMIC DNA]</scope>
    <source>
        <strain evidence="4 5">RCEF 2490</strain>
    </source>
</reference>
<dbReference type="GO" id="GO:0031991">
    <property type="term" value="P:regulation of actomyosin contractile ring contraction"/>
    <property type="evidence" value="ECO:0007669"/>
    <property type="project" value="TreeGrafter"/>
</dbReference>
<feature type="compositionally biased region" description="Basic and acidic residues" evidence="2">
    <location>
        <begin position="770"/>
        <end position="780"/>
    </location>
</feature>
<feature type="compositionally biased region" description="Low complexity" evidence="2">
    <location>
        <begin position="450"/>
        <end position="473"/>
    </location>
</feature>
<feature type="compositionally biased region" description="Polar residues" evidence="2">
    <location>
        <begin position="318"/>
        <end position="333"/>
    </location>
</feature>
<feature type="compositionally biased region" description="Acidic residues" evidence="2">
    <location>
        <begin position="894"/>
        <end position="910"/>
    </location>
</feature>
<dbReference type="OrthoDB" id="10256089at2759"/>
<evidence type="ECO:0000313" key="4">
    <source>
        <dbReference type="EMBL" id="KZZ96025.1"/>
    </source>
</evidence>
<comment type="caution">
    <text evidence="4">The sequence shown here is derived from an EMBL/GenBank/DDBJ whole genome shotgun (WGS) entry which is preliminary data.</text>
</comment>